<evidence type="ECO:0000313" key="4">
    <source>
        <dbReference type="EMBL" id="CAB9523981.1"/>
    </source>
</evidence>
<protein>
    <submittedName>
        <fullName evidence="4">Leucine Rich Repeat</fullName>
    </submittedName>
</protein>
<dbReference type="Proteomes" id="UP001153069">
    <property type="component" value="Unassembled WGS sequence"/>
</dbReference>
<keyword evidence="5" id="KW-1185">Reference proteome</keyword>
<reference evidence="4" key="1">
    <citation type="submission" date="2020-06" db="EMBL/GenBank/DDBJ databases">
        <authorList>
            <consortium name="Plant Systems Biology data submission"/>
        </authorList>
    </citation>
    <scope>NUCLEOTIDE SEQUENCE</scope>
    <source>
        <strain evidence="4">D6</strain>
    </source>
</reference>
<dbReference type="SUPFAM" id="SSF52058">
    <property type="entry name" value="L domain-like"/>
    <property type="match status" value="1"/>
</dbReference>
<keyword evidence="3" id="KW-1133">Transmembrane helix</keyword>
<sequence length="483" mass="53619">MNFHPTTTVPLAASALAGTSIYEEEMVSPLDLAKLAEAQLQDSGLDHQEQNASNISSTSETNNRTELADTSVVQIDTEQNDDNHGILMLPQLERTTANRRPEVLPGAYASGGNFQGTEENLETAEMTHNEPTTTGLPTIEPENDNSGLAVANLVQDETIPPDLPQAHDYNLENETRSREERMKQFKTKVLLGVIFLLAIILILVAILIPRRQENGADLFPTTAPSELPSTNPSQGPSSYLEYWLSLFPESTVSTIQEDPGSPQSIAFRWLLDEIDILQHLTEQRVVQRFVLATFYFANSKDPWSLSDNWLNHSVHECLWYSSLEQWYFSSEANIYFPMDHISPCEQDLAGYLQDGILYQGEGIIRHLWLLHNGLVGLGIPSELYLLTDLKSMALDGLNHTRIIPEELSRLSNLEFISMNFCSLYGSIPEALGSLSKLRVVYFGFNSLIGTIPSSQFSLPGSLQAIVLVENQLTGPVGTNLLSL</sequence>
<evidence type="ECO:0000256" key="3">
    <source>
        <dbReference type="SAM" id="Phobius"/>
    </source>
</evidence>
<comment type="caution">
    <text evidence="4">The sequence shown here is derived from an EMBL/GenBank/DDBJ whole genome shotgun (WGS) entry which is preliminary data.</text>
</comment>
<dbReference type="PANTHER" id="PTHR48059">
    <property type="entry name" value="POLYGALACTURONASE INHIBITOR 1"/>
    <property type="match status" value="1"/>
</dbReference>
<dbReference type="InterPro" id="IPR051848">
    <property type="entry name" value="PGIP"/>
</dbReference>
<comment type="subcellular location">
    <subcellularLocation>
        <location evidence="1">Cell envelope</location>
    </subcellularLocation>
</comment>
<dbReference type="InterPro" id="IPR032675">
    <property type="entry name" value="LRR_dom_sf"/>
</dbReference>
<feature type="transmembrane region" description="Helical" evidence="3">
    <location>
        <begin position="189"/>
        <end position="208"/>
    </location>
</feature>
<organism evidence="4 5">
    <name type="scientific">Seminavis robusta</name>
    <dbReference type="NCBI Taxonomy" id="568900"/>
    <lineage>
        <taxon>Eukaryota</taxon>
        <taxon>Sar</taxon>
        <taxon>Stramenopiles</taxon>
        <taxon>Ochrophyta</taxon>
        <taxon>Bacillariophyta</taxon>
        <taxon>Bacillariophyceae</taxon>
        <taxon>Bacillariophycidae</taxon>
        <taxon>Naviculales</taxon>
        <taxon>Naviculaceae</taxon>
        <taxon>Seminavis</taxon>
    </lineage>
</organism>
<evidence type="ECO:0000313" key="5">
    <source>
        <dbReference type="Proteomes" id="UP001153069"/>
    </source>
</evidence>
<dbReference type="Gene3D" id="3.80.10.10">
    <property type="entry name" value="Ribonuclease Inhibitor"/>
    <property type="match status" value="1"/>
</dbReference>
<gene>
    <name evidence="4" type="ORF">SEMRO_1480_G276160.1</name>
</gene>
<keyword evidence="3" id="KW-0812">Transmembrane</keyword>
<dbReference type="EMBL" id="CAICTM010001478">
    <property type="protein sequence ID" value="CAB9523981.1"/>
    <property type="molecule type" value="Genomic_DNA"/>
</dbReference>
<evidence type="ECO:0000256" key="2">
    <source>
        <dbReference type="SAM" id="MobiDB-lite"/>
    </source>
</evidence>
<feature type="compositionally biased region" description="Polar residues" evidence="2">
    <location>
        <begin position="50"/>
        <end position="65"/>
    </location>
</feature>
<proteinExistence type="predicted"/>
<dbReference type="OrthoDB" id="676979at2759"/>
<name>A0A9N8ER49_9STRA</name>
<evidence type="ECO:0000256" key="1">
    <source>
        <dbReference type="ARBA" id="ARBA00004196"/>
    </source>
</evidence>
<keyword evidence="3" id="KW-0472">Membrane</keyword>
<accession>A0A9N8ER49</accession>
<feature type="region of interest" description="Disordered" evidence="2">
    <location>
        <begin position="44"/>
        <end position="66"/>
    </location>
</feature>
<dbReference type="AlphaFoldDB" id="A0A9N8ER49"/>
<dbReference type="PANTHER" id="PTHR48059:SF30">
    <property type="entry name" value="OS06G0587000 PROTEIN"/>
    <property type="match status" value="1"/>
</dbReference>